<dbReference type="Pfam" id="PF08299">
    <property type="entry name" value="Bac_DnaA_C"/>
    <property type="match status" value="1"/>
</dbReference>
<dbReference type="InterPro" id="IPR001957">
    <property type="entry name" value="Chromosome_initiator_DnaA"/>
</dbReference>
<dbReference type="NCBIfam" id="TIGR00362">
    <property type="entry name" value="DnaA"/>
    <property type="match status" value="1"/>
</dbReference>
<dbReference type="Pfam" id="PF00308">
    <property type="entry name" value="Bac_DnaA"/>
    <property type="match status" value="1"/>
</dbReference>
<evidence type="ECO:0000256" key="4">
    <source>
        <dbReference type="ARBA" id="ARBA00022741"/>
    </source>
</evidence>
<name>A0A1G2QK82_9BACT</name>
<feature type="domain" description="AAA+ ATPase" evidence="12">
    <location>
        <begin position="149"/>
        <end position="283"/>
    </location>
</feature>
<keyword evidence="6 8" id="KW-0446">Lipid-binding</keyword>
<evidence type="ECO:0000256" key="8">
    <source>
        <dbReference type="HAMAP-Rule" id="MF_00377"/>
    </source>
</evidence>
<keyword evidence="2 8" id="KW-0963">Cytoplasm</keyword>
<sequence>MIDTNQLWDGVLAEMELSLSKANFSTWFRNTCIAKQEDSTIYVSVPNTFVRDWLINKYHKNILHILRNLDEGIRSIEYLISKIETREDKPKDLSFGKQITTANLGLNELYINKESNLNPKYTLDSFVVGSFNEVAYAAALAVMKEPGTKYNPLFIYGGTGLGKTHLIQSVGNHFRDNTTKKNVFYITSETFASDLINSIINKKANLFKEKYRKYDVLVIDDIQFVSGKIKVQEELFHLFNSYYETGKQIIFSSDKSPKHIANLEERLRSRFEGGMIVDISKPDYESRLSIIKTKVKNNNFLVTDDVLEYVASIVQDSIRELEGAVNTIHCQAQAKNRHLNIQEVKSLLKNSIKPQRSVSIKEVMKIVADFYNIEEKILYEKTRRKEVVKPRQIVMYLLREDFDTSYPYIGQKLGGRDHTTVMHAYEKIKRDIVVDKLLAQEIEQIRGLLYNSV</sequence>
<dbReference type="SMART" id="SM00760">
    <property type="entry name" value="Bac_DnaA_C"/>
    <property type="match status" value="1"/>
</dbReference>
<reference evidence="14 15" key="1">
    <citation type="journal article" date="2016" name="Nat. Commun.">
        <title>Thousands of microbial genomes shed light on interconnected biogeochemical processes in an aquifer system.</title>
        <authorList>
            <person name="Anantharaman K."/>
            <person name="Brown C.T."/>
            <person name="Hug L.A."/>
            <person name="Sharon I."/>
            <person name="Castelle C.J."/>
            <person name="Probst A.J."/>
            <person name="Thomas B.C."/>
            <person name="Singh A."/>
            <person name="Wilkins M.J."/>
            <person name="Karaoz U."/>
            <person name="Brodie E.L."/>
            <person name="Williams K.H."/>
            <person name="Hubbard S.S."/>
            <person name="Banfield J.F."/>
        </authorList>
    </citation>
    <scope>NUCLEOTIDE SEQUENCE [LARGE SCALE GENOMIC DNA]</scope>
</reference>
<dbReference type="InterPro" id="IPR013159">
    <property type="entry name" value="DnaA_C"/>
</dbReference>
<dbReference type="PRINTS" id="PR00051">
    <property type="entry name" value="DNAA"/>
</dbReference>
<proteinExistence type="inferred from homology"/>
<keyword evidence="7 8" id="KW-0238">DNA-binding</keyword>
<dbReference type="PROSITE" id="PS01008">
    <property type="entry name" value="DNAA"/>
    <property type="match status" value="1"/>
</dbReference>
<dbReference type="GO" id="GO:0005886">
    <property type="term" value="C:plasma membrane"/>
    <property type="evidence" value="ECO:0007669"/>
    <property type="project" value="TreeGrafter"/>
</dbReference>
<dbReference type="PANTHER" id="PTHR30050">
    <property type="entry name" value="CHROMOSOMAL REPLICATION INITIATOR PROTEIN DNAA"/>
    <property type="match status" value="1"/>
</dbReference>
<dbReference type="SMART" id="SM00382">
    <property type="entry name" value="AAA"/>
    <property type="match status" value="1"/>
</dbReference>
<keyword evidence="4 8" id="KW-0547">Nucleotide-binding</keyword>
<comment type="caution">
    <text evidence="14">The sequence shown here is derived from an EMBL/GenBank/DDBJ whole genome shotgun (WGS) entry which is preliminary data.</text>
</comment>
<dbReference type="CDD" id="cd00009">
    <property type="entry name" value="AAA"/>
    <property type="match status" value="1"/>
</dbReference>
<dbReference type="InterPro" id="IPR003593">
    <property type="entry name" value="AAA+_ATPase"/>
</dbReference>
<protein>
    <recommendedName>
        <fullName evidence="8 9">Chromosomal replication initiator protein DnaA</fullName>
    </recommendedName>
</protein>
<dbReference type="FunFam" id="3.40.50.300:FF:000668">
    <property type="entry name" value="Chromosomal replication initiator protein DnaA"/>
    <property type="match status" value="1"/>
</dbReference>
<evidence type="ECO:0000256" key="1">
    <source>
        <dbReference type="ARBA" id="ARBA00006583"/>
    </source>
</evidence>
<feature type="domain" description="Chromosomal replication initiator DnaA C-terminal" evidence="13">
    <location>
        <begin position="359"/>
        <end position="428"/>
    </location>
</feature>
<comment type="function">
    <text evidence="8 10">Plays an essential role in the initiation and regulation of chromosomal replication. ATP-DnaA binds to the origin of replication (oriC) to initiate formation of the DNA replication initiation complex once per cell cycle. Binds the DnaA box (a 9 base pair repeat at the origin) and separates the double-stranded (ds)DNA. Forms a right-handed helical filament on oriC DNA; dsDNA binds to the exterior of the filament while single-stranded (ss)DNA is stabiized in the filament's interior. The ATP-DnaA-oriC complex binds and stabilizes one strand of the AT-rich DNA unwinding element (DUE), permitting loading of DNA polymerase. After initiation quickly degrades to an ADP-DnaA complex that is not apt for DNA replication. Binds acidic phospholipids.</text>
</comment>
<dbReference type="GO" id="GO:0006275">
    <property type="term" value="P:regulation of DNA replication"/>
    <property type="evidence" value="ECO:0007669"/>
    <property type="project" value="UniProtKB-UniRule"/>
</dbReference>
<comment type="similarity">
    <text evidence="1 8 11">Belongs to the DnaA family.</text>
</comment>
<dbReference type="EMBL" id="MHTM01000049">
    <property type="protein sequence ID" value="OHA60489.1"/>
    <property type="molecule type" value="Genomic_DNA"/>
</dbReference>
<evidence type="ECO:0000256" key="5">
    <source>
        <dbReference type="ARBA" id="ARBA00022840"/>
    </source>
</evidence>
<comment type="subcellular location">
    <subcellularLocation>
        <location evidence="8">Cytoplasm</location>
    </subcellularLocation>
</comment>
<feature type="region of interest" description="Domain I, interacts with DnaA modulators" evidence="8">
    <location>
        <begin position="1"/>
        <end position="90"/>
    </location>
</feature>
<dbReference type="Gene3D" id="1.10.1750.10">
    <property type="match status" value="1"/>
</dbReference>
<dbReference type="InterPro" id="IPR013317">
    <property type="entry name" value="DnaA_dom"/>
</dbReference>
<dbReference type="InterPro" id="IPR024633">
    <property type="entry name" value="DnaA_N_dom"/>
</dbReference>
<evidence type="ECO:0000256" key="3">
    <source>
        <dbReference type="ARBA" id="ARBA00022705"/>
    </source>
</evidence>
<evidence type="ECO:0000313" key="15">
    <source>
        <dbReference type="Proteomes" id="UP000177140"/>
    </source>
</evidence>
<dbReference type="Gene3D" id="3.30.300.180">
    <property type="match status" value="1"/>
</dbReference>
<feature type="binding site" evidence="8">
    <location>
        <position position="162"/>
    </location>
    <ligand>
        <name>ATP</name>
        <dbReference type="ChEBI" id="CHEBI:30616"/>
    </ligand>
</feature>
<evidence type="ECO:0000256" key="11">
    <source>
        <dbReference type="RuleBase" id="RU004227"/>
    </source>
</evidence>
<gene>
    <name evidence="8" type="primary">dnaA</name>
    <name evidence="14" type="ORF">A2556_01695</name>
</gene>
<dbReference type="SUPFAM" id="SSF48295">
    <property type="entry name" value="TrpR-like"/>
    <property type="match status" value="1"/>
</dbReference>
<dbReference type="GO" id="GO:0006270">
    <property type="term" value="P:DNA replication initiation"/>
    <property type="evidence" value="ECO:0007669"/>
    <property type="project" value="UniProtKB-UniRule"/>
</dbReference>
<dbReference type="GO" id="GO:0005737">
    <property type="term" value="C:cytoplasm"/>
    <property type="evidence" value="ECO:0007669"/>
    <property type="project" value="UniProtKB-SubCell"/>
</dbReference>
<dbReference type="InterPro" id="IPR018312">
    <property type="entry name" value="Chromosome_initiator_DnaA_CS"/>
</dbReference>
<feature type="region of interest" description="Domain IV, binds dsDNA" evidence="8">
    <location>
        <begin position="333"/>
        <end position="453"/>
    </location>
</feature>
<comment type="domain">
    <text evidence="8">Domain I is involved in oligomerization and binding regulators, domain II is flexibile and of varying length in different bacteria, domain III forms the AAA+ region, while domain IV binds dsDNA.</text>
</comment>
<dbReference type="Gene3D" id="3.40.50.300">
    <property type="entry name" value="P-loop containing nucleotide triphosphate hydrolases"/>
    <property type="match status" value="1"/>
</dbReference>
<dbReference type="Proteomes" id="UP000177140">
    <property type="component" value="Unassembled WGS sequence"/>
</dbReference>
<evidence type="ECO:0000259" key="12">
    <source>
        <dbReference type="SMART" id="SM00382"/>
    </source>
</evidence>
<dbReference type="InterPro" id="IPR020591">
    <property type="entry name" value="Chromosome_initiator_DnaA-like"/>
</dbReference>
<dbReference type="SUPFAM" id="SSF52540">
    <property type="entry name" value="P-loop containing nucleoside triphosphate hydrolases"/>
    <property type="match status" value="1"/>
</dbReference>
<dbReference type="Gene3D" id="1.10.8.60">
    <property type="match status" value="1"/>
</dbReference>
<evidence type="ECO:0000256" key="6">
    <source>
        <dbReference type="ARBA" id="ARBA00023121"/>
    </source>
</evidence>
<keyword evidence="5 8" id="KW-0067">ATP-binding</keyword>
<feature type="region of interest" description="Domain III, AAA+ region" evidence="8">
    <location>
        <begin position="116"/>
        <end position="332"/>
    </location>
</feature>
<dbReference type="HAMAP" id="MF_00377">
    <property type="entry name" value="DnaA_bact"/>
    <property type="match status" value="1"/>
</dbReference>
<dbReference type="GO" id="GO:0003688">
    <property type="term" value="F:DNA replication origin binding"/>
    <property type="evidence" value="ECO:0007669"/>
    <property type="project" value="UniProtKB-UniRule"/>
</dbReference>
<dbReference type="InterPro" id="IPR027417">
    <property type="entry name" value="P-loop_NTPase"/>
</dbReference>
<comment type="caution">
    <text evidence="8">Lacks conserved residue(s) required for the propagation of feature annotation.</text>
</comment>
<dbReference type="Pfam" id="PF11638">
    <property type="entry name" value="DnaA_N"/>
    <property type="match status" value="1"/>
</dbReference>
<feature type="binding site" evidence="8">
    <location>
        <position position="163"/>
    </location>
    <ligand>
        <name>ATP</name>
        <dbReference type="ChEBI" id="CHEBI:30616"/>
    </ligand>
</feature>
<dbReference type="GO" id="GO:0008289">
    <property type="term" value="F:lipid binding"/>
    <property type="evidence" value="ECO:0007669"/>
    <property type="project" value="UniProtKB-KW"/>
</dbReference>
<dbReference type="InterPro" id="IPR010921">
    <property type="entry name" value="Trp_repressor/repl_initiator"/>
</dbReference>
<keyword evidence="3 8" id="KW-0235">DNA replication</keyword>
<dbReference type="AlphaFoldDB" id="A0A1G2QK82"/>
<evidence type="ECO:0000256" key="10">
    <source>
        <dbReference type="RuleBase" id="RU000577"/>
    </source>
</evidence>
<feature type="binding site" evidence="8">
    <location>
        <position position="164"/>
    </location>
    <ligand>
        <name>ATP</name>
        <dbReference type="ChEBI" id="CHEBI:30616"/>
    </ligand>
</feature>
<evidence type="ECO:0000256" key="7">
    <source>
        <dbReference type="ARBA" id="ARBA00023125"/>
    </source>
</evidence>
<feature type="binding site" evidence="8">
    <location>
        <position position="160"/>
    </location>
    <ligand>
        <name>ATP</name>
        <dbReference type="ChEBI" id="CHEBI:30616"/>
    </ligand>
</feature>
<evidence type="ECO:0000313" key="14">
    <source>
        <dbReference type="EMBL" id="OHA60489.1"/>
    </source>
</evidence>
<organism evidence="14 15">
    <name type="scientific">Candidatus Vogelbacteria bacterium RIFOXYD2_FULL_44_9</name>
    <dbReference type="NCBI Taxonomy" id="1802441"/>
    <lineage>
        <taxon>Bacteria</taxon>
        <taxon>Candidatus Vogeliibacteriota</taxon>
    </lineage>
</organism>
<evidence type="ECO:0000259" key="13">
    <source>
        <dbReference type="SMART" id="SM00760"/>
    </source>
</evidence>
<dbReference type="CDD" id="cd06571">
    <property type="entry name" value="Bac_DnaA_C"/>
    <property type="match status" value="1"/>
</dbReference>
<dbReference type="InterPro" id="IPR038454">
    <property type="entry name" value="DnaA_N_sf"/>
</dbReference>
<dbReference type="GO" id="GO:0005524">
    <property type="term" value="F:ATP binding"/>
    <property type="evidence" value="ECO:0007669"/>
    <property type="project" value="UniProtKB-UniRule"/>
</dbReference>
<evidence type="ECO:0000256" key="9">
    <source>
        <dbReference type="NCBIfam" id="TIGR00362"/>
    </source>
</evidence>
<comment type="subunit">
    <text evidence="8">Oligomerizes as a right-handed, spiral filament on DNA at oriC.</text>
</comment>
<evidence type="ECO:0000256" key="2">
    <source>
        <dbReference type="ARBA" id="ARBA00022490"/>
    </source>
</evidence>
<dbReference type="PANTHER" id="PTHR30050:SF2">
    <property type="entry name" value="CHROMOSOMAL REPLICATION INITIATOR PROTEIN DNAA"/>
    <property type="match status" value="1"/>
</dbReference>
<accession>A0A1G2QK82</accession>